<dbReference type="InterPro" id="IPR018054">
    <property type="entry name" value="Chromogranin_CS"/>
</dbReference>
<name>A0A8C0LSI5_CANLF</name>
<dbReference type="Proteomes" id="UP000694429">
    <property type="component" value="Chromosome 8"/>
</dbReference>
<feature type="compositionally biased region" description="Pro residues" evidence="9">
    <location>
        <begin position="65"/>
        <end position="77"/>
    </location>
</feature>
<evidence type="ECO:0000256" key="5">
    <source>
        <dbReference type="ARBA" id="ARBA00023329"/>
    </source>
</evidence>
<evidence type="ECO:0000256" key="6">
    <source>
        <dbReference type="ARBA" id="ARBA00037544"/>
    </source>
</evidence>
<feature type="region of interest" description="Disordered" evidence="9">
    <location>
        <begin position="550"/>
        <end position="596"/>
    </location>
</feature>
<feature type="region of interest" description="Disordered" evidence="9">
    <location>
        <begin position="1"/>
        <end position="83"/>
    </location>
</feature>
<dbReference type="PANTHER" id="PTHR10583">
    <property type="entry name" value="CHROMOGRANIN"/>
    <property type="match status" value="1"/>
</dbReference>
<organism evidence="10 11">
    <name type="scientific">Canis lupus familiaris</name>
    <name type="common">Dog</name>
    <name type="synonym">Canis familiaris</name>
    <dbReference type="NCBI Taxonomy" id="9615"/>
    <lineage>
        <taxon>Eukaryota</taxon>
        <taxon>Metazoa</taxon>
        <taxon>Chordata</taxon>
        <taxon>Craniata</taxon>
        <taxon>Vertebrata</taxon>
        <taxon>Euteleostomi</taxon>
        <taxon>Mammalia</taxon>
        <taxon>Eutheria</taxon>
        <taxon>Laurasiatheria</taxon>
        <taxon>Carnivora</taxon>
        <taxon>Caniformia</taxon>
        <taxon>Canidae</taxon>
        <taxon>Canis</taxon>
    </lineage>
</organism>
<evidence type="ECO:0000313" key="11">
    <source>
        <dbReference type="Proteomes" id="UP000694429"/>
    </source>
</evidence>
<sequence>MTSLPGPGYISSCRPGPRREVGGPRALADGEAEPSAAQFAPAPLPPAPRPRAPPTLARVPAGAAPGPPAARRPPPATRRPGLGLAMRSAAVLALLLCAGQGERARAPPAPGPGSAPSPASRAASVQHRGQRPAPGPRGAPAPAARCVTRGSDPWRPLPCLGSASRVPGGQSWPAPCCPRSWARWDRRRLPPSRLLLWASPSPCRRSQSSPSGVPLPLPASFPTPVPLSHWPCFHSTGLQLSPTSHKPRAGAFPKGSVRELSAAPGDHPHGGSSQGRETKPTPASQWGRGGVLKESTGVNGPPVNPVRKDWALLLEQRHDPSSLFLFPAIALPVSSPVNKGDTEVMKCIVEVISDTLSKPSPMPVSQECFETLRGDERILSILRHQNLLKELQDLALQGAKERAYQKKHSSSEDGLAEAPDKQNDQAEQKGWPEAQAVDEAGKTGAKEARPPEGEGEREHSRQEEEEEEEEEMAEAPRGLFRGGKNRELEQEQKEEQLSKDWEGAKRWRMDQLAKELTAKKGLQGEDEDDDPDRSMKLSFRARAYDFRGPGLPLRRGWRPTSREDSVEASLPLQVRGYVEEKKEEEGSANRRPEDQELETLMTIEAELEKVAQQLQALLRG</sequence>
<evidence type="ECO:0000256" key="4">
    <source>
        <dbReference type="ARBA" id="ARBA00023157"/>
    </source>
</evidence>
<dbReference type="PRINTS" id="PR00659">
    <property type="entry name" value="CHROMOGRANIN"/>
</dbReference>
<feature type="compositionally biased region" description="Pro residues" evidence="9">
    <location>
        <begin position="42"/>
        <end position="53"/>
    </location>
</feature>
<dbReference type="PROSITE" id="PS00423">
    <property type="entry name" value="GRANINS_2"/>
    <property type="match status" value="1"/>
</dbReference>
<feature type="compositionally biased region" description="Basic and acidic residues" evidence="9">
    <location>
        <begin position="439"/>
        <end position="462"/>
    </location>
</feature>
<feature type="compositionally biased region" description="Basic and acidic residues" evidence="9">
    <location>
        <begin position="484"/>
        <end position="505"/>
    </location>
</feature>
<evidence type="ECO:0000256" key="9">
    <source>
        <dbReference type="SAM" id="MobiDB-lite"/>
    </source>
</evidence>
<evidence type="ECO:0000256" key="2">
    <source>
        <dbReference type="ARBA" id="ARBA00005723"/>
    </source>
</evidence>
<dbReference type="Pfam" id="PF01271">
    <property type="entry name" value="Granin"/>
    <property type="match status" value="1"/>
</dbReference>
<comment type="similarity">
    <text evidence="2">Belongs to the chromogranin/secretogranin protein family.</text>
</comment>
<accession>A0A8C0LSI5</accession>
<feature type="compositionally biased region" description="Basic and acidic residues" evidence="9">
    <location>
        <begin position="577"/>
        <end position="594"/>
    </location>
</feature>
<evidence type="ECO:0000313" key="10">
    <source>
        <dbReference type="Ensembl" id="ENSCAFP00030000861.1"/>
    </source>
</evidence>
<feature type="compositionally biased region" description="Acidic residues" evidence="9">
    <location>
        <begin position="463"/>
        <end position="473"/>
    </location>
</feature>
<evidence type="ECO:0000256" key="7">
    <source>
        <dbReference type="ARBA" id="ARBA00037849"/>
    </source>
</evidence>
<evidence type="ECO:0000256" key="8">
    <source>
        <dbReference type="ARBA" id="ARBA00040787"/>
    </source>
</evidence>
<keyword evidence="3" id="KW-0964">Secreted</keyword>
<dbReference type="InterPro" id="IPR001990">
    <property type="entry name" value="Granin"/>
</dbReference>
<keyword evidence="5" id="KW-0968">Cytoplasmic vesicle</keyword>
<feature type="region of interest" description="Disordered" evidence="9">
    <location>
        <begin position="258"/>
        <end position="303"/>
    </location>
</feature>
<protein>
    <recommendedName>
        <fullName evidence="8">Chromogranin-A</fullName>
    </recommendedName>
</protein>
<feature type="region of interest" description="Disordered" evidence="9">
    <location>
        <begin position="102"/>
        <end position="148"/>
    </location>
</feature>
<dbReference type="AlphaFoldDB" id="A0A8C0LSI5"/>
<comment type="function">
    <text evidence="6">Strongly inhibits glucose induced insulin release from the pancreas.</text>
</comment>
<dbReference type="Ensembl" id="ENSCAFT00030000995.1">
    <property type="protein sequence ID" value="ENSCAFP00030000861.1"/>
    <property type="gene ID" value="ENSCAFG00030000597.1"/>
</dbReference>
<dbReference type="GO" id="GO:0098992">
    <property type="term" value="C:neuronal dense core vesicle"/>
    <property type="evidence" value="ECO:0007669"/>
    <property type="project" value="UniProtKB-SubCell"/>
</dbReference>
<dbReference type="GO" id="GO:0005576">
    <property type="term" value="C:extracellular region"/>
    <property type="evidence" value="ECO:0007669"/>
    <property type="project" value="UniProtKB-SubCell"/>
</dbReference>
<evidence type="ECO:0000256" key="3">
    <source>
        <dbReference type="ARBA" id="ARBA00022525"/>
    </source>
</evidence>
<reference evidence="10" key="1">
    <citation type="submission" date="2019-03" db="EMBL/GenBank/DDBJ databases">
        <authorList>
            <person name="Warren W.C."/>
            <person name="Johnson G.S."/>
        </authorList>
    </citation>
    <scope>NUCLEOTIDE SEQUENCE [LARGE SCALE GENOMIC DNA]</scope>
    <source>
        <strain evidence="10">Basenji</strain>
    </source>
</reference>
<keyword evidence="4" id="KW-1015">Disulfide bond</keyword>
<feature type="compositionally biased region" description="Basic and acidic residues" evidence="9">
    <location>
        <begin position="418"/>
        <end position="427"/>
    </location>
</feature>
<feature type="compositionally biased region" description="Low complexity" evidence="9">
    <location>
        <begin position="54"/>
        <end position="64"/>
    </location>
</feature>
<evidence type="ECO:0000256" key="1">
    <source>
        <dbReference type="ARBA" id="ARBA00004613"/>
    </source>
</evidence>
<dbReference type="PANTHER" id="PTHR10583:SF1">
    <property type="entry name" value="CHROMOGRANIN-A"/>
    <property type="match status" value="1"/>
</dbReference>
<comment type="subcellular location">
    <subcellularLocation>
        <location evidence="7">Cytoplasmic vesicle</location>
        <location evidence="7">Secretory vesicle</location>
        <location evidence="7">Neuronal dense core vesicle</location>
    </subcellularLocation>
    <subcellularLocation>
        <location evidence="1">Secreted</location>
    </subcellularLocation>
</comment>
<reference evidence="10" key="2">
    <citation type="submission" date="2025-08" db="UniProtKB">
        <authorList>
            <consortium name="Ensembl"/>
        </authorList>
    </citation>
    <scope>IDENTIFICATION</scope>
</reference>
<feature type="region of interest" description="Disordered" evidence="9">
    <location>
        <begin position="402"/>
        <end position="505"/>
    </location>
</feature>
<proteinExistence type="inferred from homology"/>
<dbReference type="InterPro" id="IPR001819">
    <property type="entry name" value="Chromogranin_AB"/>
</dbReference>